<dbReference type="GO" id="GO:0003995">
    <property type="term" value="F:acyl-CoA dehydrogenase activity"/>
    <property type="evidence" value="ECO:0007669"/>
    <property type="project" value="TreeGrafter"/>
</dbReference>
<dbReference type="Pfam" id="PF02771">
    <property type="entry name" value="Acyl-CoA_dh_N"/>
    <property type="match status" value="1"/>
</dbReference>
<comment type="caution">
    <text evidence="2">The sequence shown here is derived from an EMBL/GenBank/DDBJ whole genome shotgun (WGS) entry which is preliminary data.</text>
</comment>
<dbReference type="InterPro" id="IPR037069">
    <property type="entry name" value="AcylCoA_DH/ox_N_sf"/>
</dbReference>
<dbReference type="InterPro" id="IPR009100">
    <property type="entry name" value="AcylCoA_DH/oxidase_NM_dom_sf"/>
</dbReference>
<sequence length="205" mass="22732">MDFEIPEELKMIQSMVRDFVTDQLKPLERIVLGRAADLSDAQMYLPLEKEQELMGMVKEMGLWGLSAPEELGGVGLDILGNCLVEEELAQTVIPFSFGDVTPILFDCSPRQREKYLSPALNRQKYPYLALMEPGREGFEGMEVRVEKANGSYVLNGKKVSLSQPRAAKDYFAVVFAVTDPEKPLREGVSCFLVDKGVSGFSVSGA</sequence>
<dbReference type="PANTHER" id="PTHR43884:SF40">
    <property type="entry name" value="ACYL-COA DEHYDROGENASE"/>
    <property type="match status" value="1"/>
</dbReference>
<protein>
    <recommendedName>
        <fullName evidence="1">Acyl-CoA dehydrogenase/oxidase N-terminal domain-containing protein</fullName>
    </recommendedName>
</protein>
<reference evidence="2" key="1">
    <citation type="journal article" date="2014" name="Front. Microbiol.">
        <title>High frequency of phylogenetically diverse reductive dehalogenase-homologous genes in deep subseafloor sedimentary metagenomes.</title>
        <authorList>
            <person name="Kawai M."/>
            <person name="Futagami T."/>
            <person name="Toyoda A."/>
            <person name="Takaki Y."/>
            <person name="Nishi S."/>
            <person name="Hori S."/>
            <person name="Arai W."/>
            <person name="Tsubouchi T."/>
            <person name="Morono Y."/>
            <person name="Uchiyama I."/>
            <person name="Ito T."/>
            <person name="Fujiyama A."/>
            <person name="Inagaki F."/>
            <person name="Takami H."/>
        </authorList>
    </citation>
    <scope>NUCLEOTIDE SEQUENCE</scope>
    <source>
        <strain evidence="2">Expedition CK06-06</strain>
    </source>
</reference>
<name>X1EUA9_9ZZZZ</name>
<dbReference type="GO" id="GO:0050660">
    <property type="term" value="F:flavin adenine dinucleotide binding"/>
    <property type="evidence" value="ECO:0007669"/>
    <property type="project" value="InterPro"/>
</dbReference>
<dbReference type="EMBL" id="BARU01004803">
    <property type="protein sequence ID" value="GAH23890.1"/>
    <property type="molecule type" value="Genomic_DNA"/>
</dbReference>
<dbReference type="InterPro" id="IPR046373">
    <property type="entry name" value="Acyl-CoA_Oxase/DH_mid-dom_sf"/>
</dbReference>
<evidence type="ECO:0000259" key="1">
    <source>
        <dbReference type="Pfam" id="PF02771"/>
    </source>
</evidence>
<accession>X1EUA9</accession>
<evidence type="ECO:0000313" key="2">
    <source>
        <dbReference type="EMBL" id="GAH23890.1"/>
    </source>
</evidence>
<dbReference type="PANTHER" id="PTHR43884">
    <property type="entry name" value="ACYL-COA DEHYDROGENASE"/>
    <property type="match status" value="1"/>
</dbReference>
<gene>
    <name evidence="2" type="ORF">S03H2_09445</name>
</gene>
<feature type="domain" description="Acyl-CoA dehydrogenase/oxidase N-terminal" evidence="1">
    <location>
        <begin position="7"/>
        <end position="120"/>
    </location>
</feature>
<feature type="non-terminal residue" evidence="2">
    <location>
        <position position="205"/>
    </location>
</feature>
<dbReference type="Gene3D" id="2.40.110.10">
    <property type="entry name" value="Butyryl-CoA Dehydrogenase, subunit A, domain 2"/>
    <property type="match status" value="1"/>
</dbReference>
<organism evidence="2">
    <name type="scientific">marine sediment metagenome</name>
    <dbReference type="NCBI Taxonomy" id="412755"/>
    <lineage>
        <taxon>unclassified sequences</taxon>
        <taxon>metagenomes</taxon>
        <taxon>ecological metagenomes</taxon>
    </lineage>
</organism>
<dbReference type="InterPro" id="IPR013786">
    <property type="entry name" value="AcylCoA_DH/ox_N"/>
</dbReference>
<dbReference type="Gene3D" id="1.10.540.10">
    <property type="entry name" value="Acyl-CoA dehydrogenase/oxidase, N-terminal domain"/>
    <property type="match status" value="1"/>
</dbReference>
<dbReference type="SUPFAM" id="SSF56645">
    <property type="entry name" value="Acyl-CoA dehydrogenase NM domain-like"/>
    <property type="match status" value="1"/>
</dbReference>
<proteinExistence type="predicted"/>
<dbReference type="AlphaFoldDB" id="X1EUA9"/>